<feature type="region of interest" description="Disordered" evidence="1">
    <location>
        <begin position="1"/>
        <end position="34"/>
    </location>
</feature>
<dbReference type="STRING" id="52838.A0A4S8I3U8"/>
<dbReference type="AlphaFoldDB" id="A0A4S8I3U8"/>
<accession>A0A4S8I3U8</accession>
<feature type="compositionally biased region" description="Low complexity" evidence="1">
    <location>
        <begin position="1"/>
        <end position="13"/>
    </location>
</feature>
<name>A0A4S8I3U8_MUSBA</name>
<dbReference type="EMBL" id="PYDT01001051">
    <property type="protein sequence ID" value="THU42598.1"/>
    <property type="molecule type" value="Genomic_DNA"/>
</dbReference>
<feature type="compositionally biased region" description="Low complexity" evidence="1">
    <location>
        <begin position="68"/>
        <end position="88"/>
    </location>
</feature>
<reference evidence="2 3" key="1">
    <citation type="journal article" date="2019" name="Nat. Plants">
        <title>Genome sequencing of Musa balbisiana reveals subgenome evolution and function divergence in polyploid bananas.</title>
        <authorList>
            <person name="Yao X."/>
        </authorList>
    </citation>
    <scope>NUCLEOTIDE SEQUENCE [LARGE SCALE GENOMIC DNA]</scope>
    <source>
        <strain evidence="3">cv. DH-PKW</strain>
        <tissue evidence="2">Leaves</tissue>
    </source>
</reference>
<evidence type="ECO:0000313" key="2">
    <source>
        <dbReference type="EMBL" id="THU42598.1"/>
    </source>
</evidence>
<proteinExistence type="predicted"/>
<evidence type="ECO:0000313" key="3">
    <source>
        <dbReference type="Proteomes" id="UP000317650"/>
    </source>
</evidence>
<sequence length="218" mass="24574">MDVSRVPPSSRLSRPPEPTDLTLFGATHPVVRTPPSLVKNRHRLLEWVTSSRRRPPTRQRHRCPLRLATASTSQPSSTSPRPTRATTPKGDADVRHPADFLAAASSLHGGRLEVAAQDCHREFNTRSPPRPSSVDKARQSLLAGCSPLPEQAKPERRTSSTFRDVLERFAFDNICSLVVWNGLPISRRRQREGARFVLPRVRPARAPQIERMNWWPLP</sequence>
<feature type="region of interest" description="Disordered" evidence="1">
    <location>
        <begin position="49"/>
        <end position="94"/>
    </location>
</feature>
<protein>
    <submittedName>
        <fullName evidence="2">Uncharacterized protein</fullName>
    </submittedName>
</protein>
<gene>
    <name evidence="2" type="ORF">C4D60_Mb00t19980</name>
</gene>
<keyword evidence="3" id="KW-1185">Reference proteome</keyword>
<feature type="compositionally biased region" description="Basic residues" evidence="1">
    <location>
        <begin position="51"/>
        <end position="64"/>
    </location>
</feature>
<organism evidence="2 3">
    <name type="scientific">Musa balbisiana</name>
    <name type="common">Banana</name>
    <dbReference type="NCBI Taxonomy" id="52838"/>
    <lineage>
        <taxon>Eukaryota</taxon>
        <taxon>Viridiplantae</taxon>
        <taxon>Streptophyta</taxon>
        <taxon>Embryophyta</taxon>
        <taxon>Tracheophyta</taxon>
        <taxon>Spermatophyta</taxon>
        <taxon>Magnoliopsida</taxon>
        <taxon>Liliopsida</taxon>
        <taxon>Zingiberales</taxon>
        <taxon>Musaceae</taxon>
        <taxon>Musa</taxon>
    </lineage>
</organism>
<evidence type="ECO:0000256" key="1">
    <source>
        <dbReference type="SAM" id="MobiDB-lite"/>
    </source>
</evidence>
<dbReference type="Proteomes" id="UP000317650">
    <property type="component" value="Unassembled WGS sequence"/>
</dbReference>
<comment type="caution">
    <text evidence="2">The sequence shown here is derived from an EMBL/GenBank/DDBJ whole genome shotgun (WGS) entry which is preliminary data.</text>
</comment>